<evidence type="ECO:0000313" key="1">
    <source>
        <dbReference type="EMBL" id="EEP69068.1"/>
    </source>
</evidence>
<sequence length="190" mass="21742">MTVITLKDTDPIEAHLGSLKTWKRDAKKFKQTATYDLASDSINIINKLRKENEALRKGAPAVGNFTRTPADLAFSNYIRARAGYRCQRCGTQYPPKSNGLQCSHNFSRRYYNIRFHPDNALALCHNCHNYWFSKDITKAARFLEETVGKNKLAELERLKKQPDATKRPPQSELDAIAEHYQQLIKTIQAA</sequence>
<dbReference type="STRING" id="629741.GCWU000324_00980"/>
<reference evidence="1" key="1">
    <citation type="submission" date="2009-04" db="EMBL/GenBank/DDBJ databases">
        <authorList>
            <person name="Weinstock G."/>
            <person name="Sodergren E."/>
            <person name="Clifton S."/>
            <person name="Fulton L."/>
            <person name="Fulton B."/>
            <person name="Courtney L."/>
            <person name="Fronick C."/>
            <person name="Harrison M."/>
            <person name="Strong C."/>
            <person name="Farmer C."/>
            <person name="Delahaunty K."/>
            <person name="Markovic C."/>
            <person name="Hall O."/>
            <person name="Minx P."/>
            <person name="Tomlinson C."/>
            <person name="Mitreva M."/>
            <person name="Nelson J."/>
            <person name="Hou S."/>
            <person name="Wollam A."/>
            <person name="Pepin K.H."/>
            <person name="Johnson M."/>
            <person name="Bhonagiri V."/>
            <person name="Nash W.E."/>
            <person name="Warren W."/>
            <person name="Chinwalla A."/>
            <person name="Mardis E.R."/>
            <person name="Wilson R.K."/>
        </authorList>
    </citation>
    <scope>NUCLEOTIDE SEQUENCE [LARGE SCALE GENOMIC DNA]</scope>
    <source>
        <strain evidence="1">ATCC 51147</strain>
    </source>
</reference>
<evidence type="ECO:0000313" key="2">
    <source>
        <dbReference type="Proteomes" id="UP000003009"/>
    </source>
</evidence>
<evidence type="ECO:0008006" key="3">
    <source>
        <dbReference type="Google" id="ProtNLM"/>
    </source>
</evidence>
<keyword evidence="2" id="KW-1185">Reference proteome</keyword>
<dbReference type="EMBL" id="ACJW02000002">
    <property type="protein sequence ID" value="EEP69068.1"/>
    <property type="molecule type" value="Genomic_DNA"/>
</dbReference>
<organism evidence="1 2">
    <name type="scientific">Kingella oralis ATCC 51147</name>
    <dbReference type="NCBI Taxonomy" id="629741"/>
    <lineage>
        <taxon>Bacteria</taxon>
        <taxon>Pseudomonadati</taxon>
        <taxon>Pseudomonadota</taxon>
        <taxon>Betaproteobacteria</taxon>
        <taxon>Neisseriales</taxon>
        <taxon>Neisseriaceae</taxon>
        <taxon>Kingella</taxon>
    </lineage>
</organism>
<comment type="caution">
    <text evidence="1">The sequence shown here is derived from an EMBL/GenBank/DDBJ whole genome shotgun (WGS) entry which is preliminary data.</text>
</comment>
<dbReference type="Proteomes" id="UP000003009">
    <property type="component" value="Unassembled WGS sequence"/>
</dbReference>
<dbReference type="GeneID" id="84906740"/>
<gene>
    <name evidence="1" type="ORF">GCWU000324_00980</name>
</gene>
<accession>C4GFR3</accession>
<dbReference type="HOGENOM" id="CLU_1473330_0_0_4"/>
<proteinExistence type="predicted"/>
<dbReference type="Gene3D" id="1.10.30.50">
    <property type="match status" value="1"/>
</dbReference>
<name>C4GFR3_9NEIS</name>
<dbReference type="RefSeq" id="WP_003794853.1">
    <property type="nucleotide sequence ID" value="NZ_GG665871.1"/>
</dbReference>
<protein>
    <recommendedName>
        <fullName evidence="3">Bacteriophage Lambda NinG protein</fullName>
    </recommendedName>
</protein>
<dbReference type="AlphaFoldDB" id="C4GFR3"/>
<dbReference type="OrthoDB" id="6623061at2"/>